<dbReference type="PANTHER" id="PTHR47272:SF2">
    <property type="entry name" value="PIGGYBAC TRANSPOSABLE ELEMENT-DERIVED PROTEIN 3-LIKE"/>
    <property type="match status" value="1"/>
</dbReference>
<evidence type="ECO:0000313" key="3">
    <source>
        <dbReference type="Proteomes" id="UP001314205"/>
    </source>
</evidence>
<dbReference type="EMBL" id="CAVLGL010000057">
    <property type="protein sequence ID" value="CAK1583879.1"/>
    <property type="molecule type" value="Genomic_DNA"/>
</dbReference>
<dbReference type="Pfam" id="PF13843">
    <property type="entry name" value="DDE_Tnp_1_7"/>
    <property type="match status" value="1"/>
</dbReference>
<evidence type="ECO:0000313" key="2">
    <source>
        <dbReference type="EMBL" id="CAK1583879.1"/>
    </source>
</evidence>
<feature type="domain" description="PiggyBac transposable element-derived protein" evidence="1">
    <location>
        <begin position="1"/>
        <end position="191"/>
    </location>
</feature>
<keyword evidence="3" id="KW-1185">Reference proteome</keyword>
<protein>
    <recommendedName>
        <fullName evidence="1">PiggyBac transposable element-derived protein domain-containing protein</fullName>
    </recommendedName>
</protein>
<dbReference type="AlphaFoldDB" id="A0AAV1KNL0"/>
<dbReference type="InterPro" id="IPR029526">
    <property type="entry name" value="PGBD"/>
</dbReference>
<dbReference type="Proteomes" id="UP001314205">
    <property type="component" value="Unassembled WGS sequence"/>
</dbReference>
<name>A0AAV1KNL0_9NEOP</name>
<proteinExistence type="predicted"/>
<sequence>MTRDRFYTIRTRLKVVCDIDVTDEEKKNRLWKVKRRILQGCLRQKRSEHISIDEMIIPFTGTCGLKQYCPNKPNPVGLKVFVAANPDGLVLDMVVYQGEKTFEDYVYQGFSLCEAAILRLSESLVPGHYLYFDRYFSTTKLLNELHLRGFNSTGSIMNNRVPKGCTLSDDKDFIKKPRGTTEVKCRADGKLAIMK</sequence>
<reference evidence="2 3" key="1">
    <citation type="submission" date="2023-11" db="EMBL/GenBank/DDBJ databases">
        <authorList>
            <person name="Hedman E."/>
            <person name="Englund M."/>
            <person name="Stromberg M."/>
            <person name="Nyberg Akerstrom W."/>
            <person name="Nylinder S."/>
            <person name="Jareborg N."/>
            <person name="Kallberg Y."/>
            <person name="Kronander E."/>
        </authorList>
    </citation>
    <scope>NUCLEOTIDE SEQUENCE [LARGE SCALE GENOMIC DNA]</scope>
</reference>
<accession>A0AAV1KNL0</accession>
<evidence type="ECO:0000259" key="1">
    <source>
        <dbReference type="Pfam" id="PF13843"/>
    </source>
</evidence>
<organism evidence="2 3">
    <name type="scientific">Parnassius mnemosyne</name>
    <name type="common">clouded apollo</name>
    <dbReference type="NCBI Taxonomy" id="213953"/>
    <lineage>
        <taxon>Eukaryota</taxon>
        <taxon>Metazoa</taxon>
        <taxon>Ecdysozoa</taxon>
        <taxon>Arthropoda</taxon>
        <taxon>Hexapoda</taxon>
        <taxon>Insecta</taxon>
        <taxon>Pterygota</taxon>
        <taxon>Neoptera</taxon>
        <taxon>Endopterygota</taxon>
        <taxon>Lepidoptera</taxon>
        <taxon>Glossata</taxon>
        <taxon>Ditrysia</taxon>
        <taxon>Papilionoidea</taxon>
        <taxon>Papilionidae</taxon>
        <taxon>Parnassiinae</taxon>
        <taxon>Parnassini</taxon>
        <taxon>Parnassius</taxon>
        <taxon>Driopa</taxon>
    </lineage>
</organism>
<gene>
    <name evidence="2" type="ORF">PARMNEM_LOCUS5224</name>
</gene>
<dbReference type="PANTHER" id="PTHR47272">
    <property type="entry name" value="DDE_TNP_1_7 DOMAIN-CONTAINING PROTEIN"/>
    <property type="match status" value="1"/>
</dbReference>
<comment type="caution">
    <text evidence="2">The sequence shown here is derived from an EMBL/GenBank/DDBJ whole genome shotgun (WGS) entry which is preliminary data.</text>
</comment>